<reference evidence="2" key="1">
    <citation type="journal article" date="2023" name="Mol. Phylogenet. Evol.">
        <title>Genome-scale phylogeny and comparative genomics of the fungal order Sordariales.</title>
        <authorList>
            <person name="Hensen N."/>
            <person name="Bonometti L."/>
            <person name="Westerberg I."/>
            <person name="Brannstrom I.O."/>
            <person name="Guillou S."/>
            <person name="Cros-Aarteil S."/>
            <person name="Calhoun S."/>
            <person name="Haridas S."/>
            <person name="Kuo A."/>
            <person name="Mondo S."/>
            <person name="Pangilinan J."/>
            <person name="Riley R."/>
            <person name="LaButti K."/>
            <person name="Andreopoulos B."/>
            <person name="Lipzen A."/>
            <person name="Chen C."/>
            <person name="Yan M."/>
            <person name="Daum C."/>
            <person name="Ng V."/>
            <person name="Clum A."/>
            <person name="Steindorff A."/>
            <person name="Ohm R.A."/>
            <person name="Martin F."/>
            <person name="Silar P."/>
            <person name="Natvig D.O."/>
            <person name="Lalanne C."/>
            <person name="Gautier V."/>
            <person name="Ament-Velasquez S.L."/>
            <person name="Kruys A."/>
            <person name="Hutchinson M.I."/>
            <person name="Powell A.J."/>
            <person name="Barry K."/>
            <person name="Miller A.N."/>
            <person name="Grigoriev I.V."/>
            <person name="Debuchy R."/>
            <person name="Gladieux P."/>
            <person name="Hiltunen Thoren M."/>
            <person name="Johannesson H."/>
        </authorList>
    </citation>
    <scope>NUCLEOTIDE SEQUENCE</scope>
    <source>
        <strain evidence="2">CBS 141.50</strain>
    </source>
</reference>
<feature type="compositionally biased region" description="Polar residues" evidence="1">
    <location>
        <begin position="546"/>
        <end position="558"/>
    </location>
</feature>
<evidence type="ECO:0000313" key="3">
    <source>
        <dbReference type="Proteomes" id="UP001302676"/>
    </source>
</evidence>
<feature type="compositionally biased region" description="Pro residues" evidence="1">
    <location>
        <begin position="348"/>
        <end position="362"/>
    </location>
</feature>
<feature type="region of interest" description="Disordered" evidence="1">
    <location>
        <begin position="479"/>
        <end position="590"/>
    </location>
</feature>
<reference evidence="2" key="2">
    <citation type="submission" date="2023-05" db="EMBL/GenBank/DDBJ databases">
        <authorList>
            <consortium name="Lawrence Berkeley National Laboratory"/>
            <person name="Steindorff A."/>
            <person name="Hensen N."/>
            <person name="Bonometti L."/>
            <person name="Westerberg I."/>
            <person name="Brannstrom I.O."/>
            <person name="Guillou S."/>
            <person name="Cros-Aarteil S."/>
            <person name="Calhoun S."/>
            <person name="Haridas S."/>
            <person name="Kuo A."/>
            <person name="Mondo S."/>
            <person name="Pangilinan J."/>
            <person name="Riley R."/>
            <person name="Labutti K."/>
            <person name="Andreopoulos B."/>
            <person name="Lipzen A."/>
            <person name="Chen C."/>
            <person name="Yanf M."/>
            <person name="Daum C."/>
            <person name="Ng V."/>
            <person name="Clum A."/>
            <person name="Ohm R."/>
            <person name="Martin F."/>
            <person name="Silar P."/>
            <person name="Natvig D."/>
            <person name="Lalanne C."/>
            <person name="Gautier V."/>
            <person name="Ament-Velasquez S.L."/>
            <person name="Kruys A."/>
            <person name="Hutchinson M.I."/>
            <person name="Powell A.J."/>
            <person name="Barry K."/>
            <person name="Miller A.N."/>
            <person name="Grigoriev I.V."/>
            <person name="Debuchy R."/>
            <person name="Gladieux P."/>
            <person name="Thoren M.H."/>
            <person name="Johannesson H."/>
        </authorList>
    </citation>
    <scope>NUCLEOTIDE SEQUENCE</scope>
    <source>
        <strain evidence="2">CBS 141.50</strain>
    </source>
</reference>
<sequence length="612" mass="64636">MLPRRRRAVLPSLGDSIGTPASSAAGQSTPSSGNVSGTTPVRAAAVTPAAPAQSTPSSQRAPAPTPRNPASGTPSTRVDPPSGTNTATVSRSRDGTTAPAPAARRDNVPAPAPRTSAQDNLNVPSAGAASSSRLANSMNRMHISGRSTPPGFQVDHRSRDQRPSATRCIFRRYLQTKTAPRAGPFTTDAQSSRIFLPGKNDFSVLPGSMTAATPFLRTVYSATGGPTQFATMYVEAEDYLRARIRLSLAHEMLVLDQMENKRGVPSTEDNLPGVDDLVWECLRRNQVQPTSVNMLMMPGAQKSAETGKSVDKFLESLKNWTPEYWLMIPGPAQPKSTQPHLQDLLQQPPGPPAAQTQPPAPQPQSQSRQQHVTRRQQQLLAPADPPIPSHQHQHTTLLMSSPLGRNASLVAHKLNQQISWIYLTKSERGDITLGFSLIDPRAPVPPVTEPSGPGFVPGSGPIPGPVAVVPAAVAVSAPVPAPGRGQPNRSKAGTGAGQQTPAAQTPAQTPAQAQAQAGSEEAHFHAHWQAQAQAQAQQSQGAQTQTDSHGQQQTQSRRAASPSAGGRPGVKPGARSSEHKVESVTDGRPWGAEYHVPKVMVKGLRGCGCLVV</sequence>
<dbReference type="RefSeq" id="XP_062635272.1">
    <property type="nucleotide sequence ID" value="XM_062781380.1"/>
</dbReference>
<feature type="compositionally biased region" description="Basic and acidic residues" evidence="1">
    <location>
        <begin position="576"/>
        <end position="585"/>
    </location>
</feature>
<feature type="compositionally biased region" description="Polar residues" evidence="1">
    <location>
        <begin position="68"/>
        <end position="90"/>
    </location>
</feature>
<dbReference type="Proteomes" id="UP001302676">
    <property type="component" value="Unassembled WGS sequence"/>
</dbReference>
<feature type="compositionally biased region" description="Polar residues" evidence="1">
    <location>
        <begin position="19"/>
        <end position="37"/>
    </location>
</feature>
<feature type="compositionally biased region" description="Polar residues" evidence="1">
    <location>
        <begin position="115"/>
        <end position="139"/>
    </location>
</feature>
<dbReference type="EMBL" id="MU853604">
    <property type="protein sequence ID" value="KAK4141901.1"/>
    <property type="molecule type" value="Genomic_DNA"/>
</dbReference>
<comment type="caution">
    <text evidence="2">The sequence shown here is derived from an EMBL/GenBank/DDBJ whole genome shotgun (WGS) entry which is preliminary data.</text>
</comment>
<accession>A0AAN6V1N4</accession>
<evidence type="ECO:0000256" key="1">
    <source>
        <dbReference type="SAM" id="MobiDB-lite"/>
    </source>
</evidence>
<name>A0AAN6V1N4_9PEZI</name>
<feature type="region of interest" description="Disordered" evidence="1">
    <location>
        <begin position="328"/>
        <end position="377"/>
    </location>
</feature>
<feature type="compositionally biased region" description="Low complexity" evidence="1">
    <location>
        <begin position="527"/>
        <end position="545"/>
    </location>
</feature>
<feature type="compositionally biased region" description="Low complexity" evidence="1">
    <location>
        <begin position="38"/>
        <end position="62"/>
    </location>
</feature>
<evidence type="ECO:0000313" key="2">
    <source>
        <dbReference type="EMBL" id="KAK4141901.1"/>
    </source>
</evidence>
<organism evidence="2 3">
    <name type="scientific">Dichotomopilus funicola</name>
    <dbReference type="NCBI Taxonomy" id="1934379"/>
    <lineage>
        <taxon>Eukaryota</taxon>
        <taxon>Fungi</taxon>
        <taxon>Dikarya</taxon>
        <taxon>Ascomycota</taxon>
        <taxon>Pezizomycotina</taxon>
        <taxon>Sordariomycetes</taxon>
        <taxon>Sordariomycetidae</taxon>
        <taxon>Sordariales</taxon>
        <taxon>Chaetomiaceae</taxon>
        <taxon>Dichotomopilus</taxon>
    </lineage>
</organism>
<proteinExistence type="predicted"/>
<keyword evidence="3" id="KW-1185">Reference proteome</keyword>
<gene>
    <name evidence="2" type="ORF">C8A04DRAFT_30453</name>
</gene>
<feature type="region of interest" description="Disordered" evidence="1">
    <location>
        <begin position="1"/>
        <end position="163"/>
    </location>
</feature>
<feature type="compositionally biased region" description="Low complexity" evidence="1">
    <location>
        <begin position="338"/>
        <end position="347"/>
    </location>
</feature>
<protein>
    <submittedName>
        <fullName evidence="2">Uncharacterized protein</fullName>
    </submittedName>
</protein>
<dbReference type="GeneID" id="87817993"/>
<dbReference type="AlphaFoldDB" id="A0AAN6V1N4"/>
<feature type="compositionally biased region" description="Low complexity" evidence="1">
    <location>
        <begin position="497"/>
        <end position="517"/>
    </location>
</feature>